<dbReference type="PANTHER" id="PTHR34404:SF1">
    <property type="entry name" value="REGULATORY PROTEIN, FMDB FAMILY"/>
    <property type="match status" value="1"/>
</dbReference>
<dbReference type="SMART" id="SM00834">
    <property type="entry name" value="CxxC_CXXC_SSSS"/>
    <property type="match status" value="1"/>
</dbReference>
<dbReference type="PANTHER" id="PTHR34404">
    <property type="entry name" value="REGULATORY PROTEIN, FMDB FAMILY"/>
    <property type="match status" value="1"/>
</dbReference>
<evidence type="ECO:0000256" key="1">
    <source>
        <dbReference type="SAM" id="MobiDB-lite"/>
    </source>
</evidence>
<dbReference type="NCBIfam" id="TIGR02605">
    <property type="entry name" value="CxxC_CxxC_SSSS"/>
    <property type="match status" value="1"/>
</dbReference>
<protein>
    <submittedName>
        <fullName evidence="3">Zinc ribbon domain-containing protein</fullName>
    </submittedName>
</protein>
<feature type="domain" description="Putative regulatory protein FmdB zinc ribbon" evidence="2">
    <location>
        <begin position="1"/>
        <end position="41"/>
    </location>
</feature>
<feature type="region of interest" description="Disordered" evidence="1">
    <location>
        <begin position="51"/>
        <end position="71"/>
    </location>
</feature>
<dbReference type="AlphaFoldDB" id="A0A7C0WSM2"/>
<dbReference type="Gene3D" id="2.20.28.30">
    <property type="entry name" value="RNA polymerase ii, chain L"/>
    <property type="match status" value="1"/>
</dbReference>
<accession>A0A7C0WSM2</accession>
<proteinExistence type="predicted"/>
<dbReference type="Proteomes" id="UP000886355">
    <property type="component" value="Unassembled WGS sequence"/>
</dbReference>
<evidence type="ECO:0000313" key="3">
    <source>
        <dbReference type="EMBL" id="HDL90389.1"/>
    </source>
</evidence>
<dbReference type="EMBL" id="DQZW01000271">
    <property type="protein sequence ID" value="HDL90389.1"/>
    <property type="molecule type" value="Genomic_DNA"/>
</dbReference>
<organism evidence="3">
    <name type="scientific">Thermodesulforhabdus norvegica</name>
    <dbReference type="NCBI Taxonomy" id="39841"/>
    <lineage>
        <taxon>Bacteria</taxon>
        <taxon>Pseudomonadati</taxon>
        <taxon>Thermodesulfobacteriota</taxon>
        <taxon>Syntrophobacteria</taxon>
        <taxon>Syntrophobacterales</taxon>
        <taxon>Thermodesulforhabdaceae</taxon>
        <taxon>Thermodesulforhabdus</taxon>
    </lineage>
</organism>
<evidence type="ECO:0000259" key="2">
    <source>
        <dbReference type="SMART" id="SM00834"/>
    </source>
</evidence>
<feature type="compositionally biased region" description="Low complexity" evidence="1">
    <location>
        <begin position="52"/>
        <end position="71"/>
    </location>
</feature>
<reference evidence="3" key="1">
    <citation type="journal article" date="2020" name="mSystems">
        <title>Genome- and Community-Level Interaction Insights into Carbon Utilization and Element Cycling Functions of Hydrothermarchaeota in Hydrothermal Sediment.</title>
        <authorList>
            <person name="Zhou Z."/>
            <person name="Liu Y."/>
            <person name="Xu W."/>
            <person name="Pan J."/>
            <person name="Luo Z.H."/>
            <person name="Li M."/>
        </authorList>
    </citation>
    <scope>NUCLEOTIDE SEQUENCE [LARGE SCALE GENOMIC DNA]</scope>
    <source>
        <strain evidence="3">HyVt-19</strain>
    </source>
</reference>
<dbReference type="Pfam" id="PF09723">
    <property type="entry name" value="Zn_ribbon_8"/>
    <property type="match status" value="1"/>
</dbReference>
<gene>
    <name evidence="3" type="ORF">ENG14_05750</name>
</gene>
<comment type="caution">
    <text evidence="3">The sequence shown here is derived from an EMBL/GenBank/DDBJ whole genome shotgun (WGS) entry which is preliminary data.</text>
</comment>
<sequence length="77" mass="8107">MPIYEYECNSCHRQFERLVFSNSESINCPACGSNEVTRRMSVFGFKSGGDKGAASSRVGSSSSGCSGCTATSCASCK</sequence>
<dbReference type="InterPro" id="IPR013429">
    <property type="entry name" value="Regulatory_FmdB_Zinc_ribbon"/>
</dbReference>
<name>A0A7C0WSM2_9BACT</name>